<organism evidence="1 2">
    <name type="scientific">Elysia crispata</name>
    <name type="common">lettuce slug</name>
    <dbReference type="NCBI Taxonomy" id="231223"/>
    <lineage>
        <taxon>Eukaryota</taxon>
        <taxon>Metazoa</taxon>
        <taxon>Spiralia</taxon>
        <taxon>Lophotrochozoa</taxon>
        <taxon>Mollusca</taxon>
        <taxon>Gastropoda</taxon>
        <taxon>Heterobranchia</taxon>
        <taxon>Euthyneura</taxon>
        <taxon>Panpulmonata</taxon>
        <taxon>Sacoglossa</taxon>
        <taxon>Placobranchoidea</taxon>
        <taxon>Plakobranchidae</taxon>
        <taxon>Elysia</taxon>
    </lineage>
</organism>
<sequence>MKFRIISRLPHQFPNMIIYFVRELLSLVLVQGSHCLQDKQAWTRRCLKARASHTSESCLVASETVSRSILFFSL</sequence>
<evidence type="ECO:0000313" key="2">
    <source>
        <dbReference type="Proteomes" id="UP001283361"/>
    </source>
</evidence>
<reference evidence="1" key="1">
    <citation type="journal article" date="2023" name="G3 (Bethesda)">
        <title>A reference genome for the long-term kleptoplast-retaining sea slug Elysia crispata morphotype clarki.</title>
        <authorList>
            <person name="Eastman K.E."/>
            <person name="Pendleton A.L."/>
            <person name="Shaikh M.A."/>
            <person name="Suttiyut T."/>
            <person name="Ogas R."/>
            <person name="Tomko P."/>
            <person name="Gavelis G."/>
            <person name="Widhalm J.R."/>
            <person name="Wisecaver J.H."/>
        </authorList>
    </citation>
    <scope>NUCLEOTIDE SEQUENCE</scope>
    <source>
        <strain evidence="1">ECLA1</strain>
    </source>
</reference>
<proteinExistence type="predicted"/>
<evidence type="ECO:0000313" key="1">
    <source>
        <dbReference type="EMBL" id="KAK3750510.1"/>
    </source>
</evidence>
<gene>
    <name evidence="1" type="ORF">RRG08_053880</name>
</gene>
<dbReference type="AlphaFoldDB" id="A0AAE0YLT2"/>
<dbReference type="EMBL" id="JAWDGP010005875">
    <property type="protein sequence ID" value="KAK3750510.1"/>
    <property type="molecule type" value="Genomic_DNA"/>
</dbReference>
<accession>A0AAE0YLT2</accession>
<dbReference type="Proteomes" id="UP001283361">
    <property type="component" value="Unassembled WGS sequence"/>
</dbReference>
<name>A0AAE0YLT2_9GAST</name>
<protein>
    <submittedName>
        <fullName evidence="1">Uncharacterized protein</fullName>
    </submittedName>
</protein>
<comment type="caution">
    <text evidence="1">The sequence shown here is derived from an EMBL/GenBank/DDBJ whole genome shotgun (WGS) entry which is preliminary data.</text>
</comment>
<keyword evidence="2" id="KW-1185">Reference proteome</keyword>